<evidence type="ECO:0000313" key="2">
    <source>
        <dbReference type="Proteomes" id="UP000016930"/>
    </source>
</evidence>
<accession>M2QP23</accession>
<dbReference type="HOGENOM" id="CLU_026455_1_0_1"/>
<dbReference type="Proteomes" id="UP000016930">
    <property type="component" value="Unassembled WGS sequence"/>
</dbReference>
<keyword evidence="2" id="KW-1185">Reference proteome</keyword>
<reference evidence="1 2" key="1">
    <citation type="journal article" date="2012" name="Proc. Natl. Acad. Sci. U.S.A.">
        <title>Comparative genomics of Ceriporiopsis subvermispora and Phanerochaete chrysosporium provide insight into selective ligninolysis.</title>
        <authorList>
            <person name="Fernandez-Fueyo E."/>
            <person name="Ruiz-Duenas F.J."/>
            <person name="Ferreira P."/>
            <person name="Floudas D."/>
            <person name="Hibbett D.S."/>
            <person name="Canessa P."/>
            <person name="Larrondo L.F."/>
            <person name="James T.Y."/>
            <person name="Seelenfreund D."/>
            <person name="Lobos S."/>
            <person name="Polanco R."/>
            <person name="Tello M."/>
            <person name="Honda Y."/>
            <person name="Watanabe T."/>
            <person name="Watanabe T."/>
            <person name="Ryu J.S."/>
            <person name="Kubicek C.P."/>
            <person name="Schmoll M."/>
            <person name="Gaskell J."/>
            <person name="Hammel K.E."/>
            <person name="St John F.J."/>
            <person name="Vanden Wymelenberg A."/>
            <person name="Sabat G."/>
            <person name="Splinter BonDurant S."/>
            <person name="Syed K."/>
            <person name="Yadav J.S."/>
            <person name="Doddapaneni H."/>
            <person name="Subramanian V."/>
            <person name="Lavin J.L."/>
            <person name="Oguiza J.A."/>
            <person name="Perez G."/>
            <person name="Pisabarro A.G."/>
            <person name="Ramirez L."/>
            <person name="Santoyo F."/>
            <person name="Master E."/>
            <person name="Coutinho P.M."/>
            <person name="Henrissat B."/>
            <person name="Lombard V."/>
            <person name="Magnuson J.K."/>
            <person name="Kuees U."/>
            <person name="Hori C."/>
            <person name="Igarashi K."/>
            <person name="Samejima M."/>
            <person name="Held B.W."/>
            <person name="Barry K.W."/>
            <person name="LaButti K.M."/>
            <person name="Lapidus A."/>
            <person name="Lindquist E.A."/>
            <person name="Lucas S.M."/>
            <person name="Riley R."/>
            <person name="Salamov A.A."/>
            <person name="Hoffmeister D."/>
            <person name="Schwenk D."/>
            <person name="Hadar Y."/>
            <person name="Yarden O."/>
            <person name="de Vries R.P."/>
            <person name="Wiebenga A."/>
            <person name="Stenlid J."/>
            <person name="Eastwood D."/>
            <person name="Grigoriev I.V."/>
            <person name="Berka R.M."/>
            <person name="Blanchette R.A."/>
            <person name="Kersten P."/>
            <person name="Martinez A.T."/>
            <person name="Vicuna R."/>
            <person name="Cullen D."/>
        </authorList>
    </citation>
    <scope>NUCLEOTIDE SEQUENCE [LARGE SCALE GENOMIC DNA]</scope>
    <source>
        <strain evidence="1 2">B</strain>
    </source>
</reference>
<dbReference type="EMBL" id="KB445804">
    <property type="protein sequence ID" value="EMD33900.1"/>
    <property type="molecule type" value="Genomic_DNA"/>
</dbReference>
<sequence length="379" mass="42269">MKTGISFTFAYVLDILSTVTRMMRKPLAVLLFLWIMGILFKQLNHTFSAVLGPLCYIPGISRTPLCYTAPRRSGEDRAPRWADYPKLIDVQSSTFEQLLDESAGGSGLSLDIKKAEMATRDLIALVRVSDLTSKDRLADVLSEFVEDAKKTGRGLQKLNAKIGGAVDSIMAVNDYAIHSIEAAKAKDSSMFNVIWPFPTNTRTNEVVLRTFHEAMGVLSAHVQRVILEATVSLENLEKLEEALTTLHELVSREDTDLSNAKSELLGALWTRLGGNQRSLRSFNQHLALLRNVGQYRTRALAHVAAALQTMQAISEEMEEMRDRVAAPEILGERIPVEVHVKSINAGLERLKEGRLRAKEREEEIVKKILGDEDGRLMLD</sequence>
<proteinExistence type="predicted"/>
<organism evidence="1 2">
    <name type="scientific">Ceriporiopsis subvermispora (strain B)</name>
    <name type="common">White-rot fungus</name>
    <name type="synonym">Gelatoporia subvermispora</name>
    <dbReference type="NCBI Taxonomy" id="914234"/>
    <lineage>
        <taxon>Eukaryota</taxon>
        <taxon>Fungi</taxon>
        <taxon>Dikarya</taxon>
        <taxon>Basidiomycota</taxon>
        <taxon>Agaricomycotina</taxon>
        <taxon>Agaricomycetes</taxon>
        <taxon>Polyporales</taxon>
        <taxon>Gelatoporiaceae</taxon>
        <taxon>Gelatoporia</taxon>
    </lineage>
</organism>
<dbReference type="AlphaFoldDB" id="M2QP23"/>
<gene>
    <name evidence="1" type="ORF">CERSUDRAFT_117428</name>
</gene>
<evidence type="ECO:0000313" key="1">
    <source>
        <dbReference type="EMBL" id="EMD33900.1"/>
    </source>
</evidence>
<protein>
    <submittedName>
        <fullName evidence="1">Uncharacterized protein</fullName>
    </submittedName>
</protein>
<name>M2QP23_CERS8</name>
<dbReference type="STRING" id="914234.M2QP23"/>
<dbReference type="OrthoDB" id="4179406at2759"/>